<dbReference type="NCBIfam" id="TIGR01709">
    <property type="entry name" value="typeII_sec_gspL"/>
    <property type="match status" value="1"/>
</dbReference>
<dbReference type="OrthoDB" id="7011844at2"/>
<keyword evidence="8" id="KW-1133">Transmembrane helix</keyword>
<dbReference type="GO" id="GO:0005886">
    <property type="term" value="C:plasma membrane"/>
    <property type="evidence" value="ECO:0007669"/>
    <property type="project" value="UniProtKB-SubCell"/>
</dbReference>
<dbReference type="GO" id="GO:0015627">
    <property type="term" value="C:type II protein secretion system complex"/>
    <property type="evidence" value="ECO:0007669"/>
    <property type="project" value="InterPro"/>
</dbReference>
<comment type="similarity">
    <text evidence="2 10">Belongs to the GSP L family.</text>
</comment>
<dbReference type="AlphaFoldDB" id="A0A0W1A1R1"/>
<dbReference type="GO" id="GO:0009276">
    <property type="term" value="C:Gram-negative-bacterium-type cell wall"/>
    <property type="evidence" value="ECO:0007669"/>
    <property type="project" value="InterPro"/>
</dbReference>
<keyword evidence="9" id="KW-0472">Membrane</keyword>
<protein>
    <recommendedName>
        <fullName evidence="10">Type II secretion system protein L</fullName>
        <shortName evidence="10">T2SS protein L</shortName>
    </recommendedName>
</protein>
<evidence type="ECO:0000256" key="1">
    <source>
        <dbReference type="ARBA" id="ARBA00004377"/>
    </source>
</evidence>
<organism evidence="13 14">
    <name type="scientific">Legionella waltersii</name>
    <dbReference type="NCBI Taxonomy" id="66969"/>
    <lineage>
        <taxon>Bacteria</taxon>
        <taxon>Pseudomonadati</taxon>
        <taxon>Pseudomonadota</taxon>
        <taxon>Gammaproteobacteria</taxon>
        <taxon>Legionellales</taxon>
        <taxon>Legionellaceae</taxon>
        <taxon>Legionella</taxon>
    </lineage>
</organism>
<evidence type="ECO:0000256" key="2">
    <source>
        <dbReference type="ARBA" id="ARBA00005318"/>
    </source>
</evidence>
<keyword evidence="7 10" id="KW-0653">Protein transport</keyword>
<keyword evidence="5" id="KW-0997">Cell inner membrane</keyword>
<proteinExistence type="inferred from homology"/>
<evidence type="ECO:0000256" key="3">
    <source>
        <dbReference type="ARBA" id="ARBA00022448"/>
    </source>
</evidence>
<keyword evidence="6" id="KW-0812">Transmembrane</keyword>
<feature type="domain" description="GspL cytoplasmic actin-ATPase-like" evidence="11">
    <location>
        <begin position="58"/>
        <end position="220"/>
    </location>
</feature>
<gene>
    <name evidence="13" type="ORF">Lwal_3318</name>
</gene>
<evidence type="ECO:0000256" key="9">
    <source>
        <dbReference type="ARBA" id="ARBA00023136"/>
    </source>
</evidence>
<keyword evidence="14" id="KW-1185">Reference proteome</keyword>
<reference evidence="13 14" key="1">
    <citation type="submission" date="2015-11" db="EMBL/GenBank/DDBJ databases">
        <title>Genomic analysis of 38 Legionella species identifies large and diverse effector repertoires.</title>
        <authorList>
            <person name="Burstein D."/>
            <person name="Amaro F."/>
            <person name="Zusman T."/>
            <person name="Lifshitz Z."/>
            <person name="Cohen O."/>
            <person name="Gilbert J.A."/>
            <person name="Pupko T."/>
            <person name="Shuman H.A."/>
            <person name="Segal G."/>
        </authorList>
    </citation>
    <scope>NUCLEOTIDE SEQUENCE [LARGE SCALE GENOMIC DNA]</scope>
    <source>
        <strain evidence="13 14">ATCC 51914</strain>
    </source>
</reference>
<comment type="caution">
    <text evidence="13">The sequence shown here is derived from an EMBL/GenBank/DDBJ whole genome shotgun (WGS) entry which is preliminary data.</text>
</comment>
<evidence type="ECO:0000256" key="6">
    <source>
        <dbReference type="ARBA" id="ARBA00022692"/>
    </source>
</evidence>
<evidence type="ECO:0000256" key="10">
    <source>
        <dbReference type="PIRNR" id="PIRNR015761"/>
    </source>
</evidence>
<evidence type="ECO:0000259" key="12">
    <source>
        <dbReference type="Pfam" id="PF12693"/>
    </source>
</evidence>
<keyword evidence="4" id="KW-1003">Cell membrane</keyword>
<dbReference type="RefSeq" id="WP_058481885.1">
    <property type="nucleotide sequence ID" value="NZ_CAAAIQ010000014.1"/>
</dbReference>
<evidence type="ECO:0000256" key="5">
    <source>
        <dbReference type="ARBA" id="ARBA00022519"/>
    </source>
</evidence>
<evidence type="ECO:0000256" key="4">
    <source>
        <dbReference type="ARBA" id="ARBA00022475"/>
    </source>
</evidence>
<dbReference type="Gene3D" id="3.30.420.380">
    <property type="match status" value="1"/>
</dbReference>
<dbReference type="InterPro" id="IPR024230">
    <property type="entry name" value="GspL_cyto_dom"/>
</dbReference>
<evidence type="ECO:0000313" key="13">
    <source>
        <dbReference type="EMBL" id="KTD75277.1"/>
    </source>
</evidence>
<dbReference type="STRING" id="66969.Lwal_3318"/>
<dbReference type="PIRSF" id="PIRSF015761">
    <property type="entry name" value="Protein_L"/>
    <property type="match status" value="1"/>
</dbReference>
<evidence type="ECO:0000259" key="11">
    <source>
        <dbReference type="Pfam" id="PF05134"/>
    </source>
</evidence>
<dbReference type="GO" id="GO:0015628">
    <property type="term" value="P:protein secretion by the type II secretion system"/>
    <property type="evidence" value="ECO:0007669"/>
    <property type="project" value="InterPro"/>
</dbReference>
<dbReference type="InterPro" id="IPR043129">
    <property type="entry name" value="ATPase_NBD"/>
</dbReference>
<feature type="domain" description="GspL periplasmic" evidence="12">
    <location>
        <begin position="237"/>
        <end position="377"/>
    </location>
</feature>
<dbReference type="InterPro" id="IPR025691">
    <property type="entry name" value="GspL_pp_dom"/>
</dbReference>
<dbReference type="EMBL" id="LNZB01000060">
    <property type="protein sequence ID" value="KTD75277.1"/>
    <property type="molecule type" value="Genomic_DNA"/>
</dbReference>
<dbReference type="PATRIC" id="fig|66969.6.peg.3613"/>
<dbReference type="InterPro" id="IPR007812">
    <property type="entry name" value="T2SS_protein-GspL"/>
</dbReference>
<comment type="function">
    <text evidence="10">Inner membrane component of the type II secretion system required for the energy-dependent secretion of extracellular factors such as proteases and toxins from the periplasm.</text>
</comment>
<dbReference type="CDD" id="cd24017">
    <property type="entry name" value="ASKHA_T2SSL_N"/>
    <property type="match status" value="1"/>
</dbReference>
<dbReference type="Gene3D" id="3.30.1360.100">
    <property type="entry name" value="General secretion pathway protein M, EpsM"/>
    <property type="match status" value="1"/>
</dbReference>
<accession>A0A0W1A1R1</accession>
<evidence type="ECO:0000313" key="14">
    <source>
        <dbReference type="Proteomes" id="UP000054729"/>
    </source>
</evidence>
<evidence type="ECO:0000256" key="7">
    <source>
        <dbReference type="ARBA" id="ARBA00022927"/>
    </source>
</evidence>
<dbReference type="Proteomes" id="UP000054729">
    <property type="component" value="Unassembled WGS sequence"/>
</dbReference>
<dbReference type="SUPFAM" id="SSF53067">
    <property type="entry name" value="Actin-like ATPase domain"/>
    <property type="match status" value="1"/>
</dbReference>
<dbReference type="Pfam" id="PF05134">
    <property type="entry name" value="T2SSL"/>
    <property type="match status" value="1"/>
</dbReference>
<sequence>MDTCFLFAKQMDDNGCLSLKLNETGEVLAPPEPRNYNEISALQTDSRTIIVDSCSHALLLELAIPWLPERKARVAIPYALEDKLAQPVEEVHFAFDKLRYQNNQYLIAAISKQRMHDVIQLLKDHRINFDAITIDWFALNSDEVAISDSDLMINKSEFKGQLSGELAKSYLNKLTSDTIYSFNDSQIQSPIPSKAEEMLSTVWIAKRLLVTKPMNFCQGDMQQGTDSKWIKNGYLIAAGLCCTWLVSLLVVDGFTLYRLNKQTQIIDQQIEVIYREFFPDAKQIISPKFRISQLLGNNSSDNQAHFWYVLNQFSHAMKNSKIDIEQLRYQNKKLSVTLISPDFAKLQDIENQLKRLKLTVKQTQASTKDKQVIATLELM</sequence>
<evidence type="ECO:0000256" key="8">
    <source>
        <dbReference type="ARBA" id="ARBA00022989"/>
    </source>
</evidence>
<comment type="subcellular location">
    <subcellularLocation>
        <location evidence="1">Cell inner membrane</location>
        <topology evidence="1">Single-pass membrane protein</topology>
    </subcellularLocation>
</comment>
<dbReference type="Pfam" id="PF12693">
    <property type="entry name" value="GspL_C"/>
    <property type="match status" value="1"/>
</dbReference>
<name>A0A0W1A1R1_9GAMM</name>
<keyword evidence="3 10" id="KW-0813">Transport</keyword>